<feature type="domain" description="OmpA-like" evidence="12">
    <location>
        <begin position="288"/>
        <end position="404"/>
    </location>
</feature>
<keyword evidence="9" id="KW-0998">Cell outer membrane</keyword>
<dbReference type="GO" id="GO:0015288">
    <property type="term" value="F:porin activity"/>
    <property type="evidence" value="ECO:0007669"/>
    <property type="project" value="UniProtKB-KW"/>
</dbReference>
<keyword evidence="14" id="KW-1185">Reference proteome</keyword>
<dbReference type="Gene3D" id="2.40.160.20">
    <property type="match status" value="1"/>
</dbReference>
<evidence type="ECO:0000256" key="6">
    <source>
        <dbReference type="ARBA" id="ARBA00023065"/>
    </source>
</evidence>
<name>A0A318E9A5_9GAMM</name>
<dbReference type="PRINTS" id="PR01021">
    <property type="entry name" value="OMPADOMAIN"/>
</dbReference>
<keyword evidence="4" id="KW-0812">Transmembrane</keyword>
<dbReference type="SUPFAM" id="SSF56925">
    <property type="entry name" value="OMPA-like"/>
    <property type="match status" value="1"/>
</dbReference>
<dbReference type="InterPro" id="IPR028974">
    <property type="entry name" value="TSP_type-3_rpt"/>
</dbReference>
<dbReference type="OrthoDB" id="9782229at2"/>
<dbReference type="InterPro" id="IPR036737">
    <property type="entry name" value="OmpA-like_sf"/>
</dbReference>
<dbReference type="CDD" id="cd07185">
    <property type="entry name" value="OmpA_C-like"/>
    <property type="match status" value="1"/>
</dbReference>
<accession>A0A318E9A5</accession>
<dbReference type="GO" id="GO:0007155">
    <property type="term" value="P:cell adhesion"/>
    <property type="evidence" value="ECO:0007669"/>
    <property type="project" value="InterPro"/>
</dbReference>
<dbReference type="SUPFAM" id="SSF103647">
    <property type="entry name" value="TSP type-3 repeat"/>
    <property type="match status" value="1"/>
</dbReference>
<evidence type="ECO:0000256" key="7">
    <source>
        <dbReference type="ARBA" id="ARBA00023114"/>
    </source>
</evidence>
<dbReference type="AlphaFoldDB" id="A0A318E9A5"/>
<evidence type="ECO:0000256" key="10">
    <source>
        <dbReference type="PROSITE-ProRule" id="PRU00473"/>
    </source>
</evidence>
<dbReference type="InterPro" id="IPR050330">
    <property type="entry name" value="Bact_OuterMem_StrucFunc"/>
</dbReference>
<dbReference type="Pfam" id="PF02412">
    <property type="entry name" value="TSP_3"/>
    <property type="match status" value="2"/>
</dbReference>
<dbReference type="GO" id="GO:0046930">
    <property type="term" value="C:pore complex"/>
    <property type="evidence" value="ECO:0007669"/>
    <property type="project" value="UniProtKB-KW"/>
</dbReference>
<keyword evidence="8 10" id="KW-0472">Membrane</keyword>
<dbReference type="GO" id="GO:0005509">
    <property type="term" value="F:calcium ion binding"/>
    <property type="evidence" value="ECO:0007669"/>
    <property type="project" value="InterPro"/>
</dbReference>
<dbReference type="RefSeq" id="WP_110265082.1">
    <property type="nucleotide sequence ID" value="NZ_CAWNXA010000004.1"/>
</dbReference>
<evidence type="ECO:0000256" key="4">
    <source>
        <dbReference type="ARBA" id="ARBA00022692"/>
    </source>
</evidence>
<evidence type="ECO:0000256" key="9">
    <source>
        <dbReference type="ARBA" id="ARBA00023237"/>
    </source>
</evidence>
<proteinExistence type="predicted"/>
<evidence type="ECO:0000256" key="11">
    <source>
        <dbReference type="SAM" id="SignalP"/>
    </source>
</evidence>
<dbReference type="PROSITE" id="PS51123">
    <property type="entry name" value="OMPA_2"/>
    <property type="match status" value="1"/>
</dbReference>
<keyword evidence="7" id="KW-0626">Porin</keyword>
<comment type="caution">
    <text evidence="13">The sequence shown here is derived from an EMBL/GenBank/DDBJ whole genome shotgun (WGS) entry which is preliminary data.</text>
</comment>
<dbReference type="GO" id="GO:0006811">
    <property type="term" value="P:monoatomic ion transport"/>
    <property type="evidence" value="ECO:0007669"/>
    <property type="project" value="UniProtKB-KW"/>
</dbReference>
<dbReference type="EMBL" id="QICN01000004">
    <property type="protein sequence ID" value="PXV68597.1"/>
    <property type="molecule type" value="Genomic_DNA"/>
</dbReference>
<dbReference type="Proteomes" id="UP000248330">
    <property type="component" value="Unassembled WGS sequence"/>
</dbReference>
<dbReference type="GO" id="GO:0009279">
    <property type="term" value="C:cell outer membrane"/>
    <property type="evidence" value="ECO:0007669"/>
    <property type="project" value="UniProtKB-SubCell"/>
</dbReference>
<organism evidence="13 14">
    <name type="scientific">Sinimarinibacterium flocculans</name>
    <dbReference type="NCBI Taxonomy" id="985250"/>
    <lineage>
        <taxon>Bacteria</taxon>
        <taxon>Pseudomonadati</taxon>
        <taxon>Pseudomonadota</taxon>
        <taxon>Gammaproteobacteria</taxon>
        <taxon>Nevskiales</taxon>
        <taxon>Nevskiaceae</taxon>
        <taxon>Sinimarinibacterium</taxon>
    </lineage>
</organism>
<feature type="chain" id="PRO_5016333235" evidence="11">
    <location>
        <begin position="21"/>
        <end position="404"/>
    </location>
</feature>
<dbReference type="PANTHER" id="PTHR30329">
    <property type="entry name" value="STATOR ELEMENT OF FLAGELLAR MOTOR COMPLEX"/>
    <property type="match status" value="1"/>
</dbReference>
<keyword evidence="2" id="KW-0813">Transport</keyword>
<sequence length="404" mass="43476">MRKMLIPAAAGLLWSGVSSAVTVDGYDIPYIGAGYTHEFGDSARDSDDGQGFEVRLGWPLSHYGYPNLSIEGNYHSLRRDRDIDGRPDYQRGLMFDVVYDFGLFGWGSDASVGPRFKPFALAGLGLVQEDVRGDEHEHFGVNVGGGLLMPLNWHGLAARLDARVLAQDNDESADGEDMLIDYRVSLGLQLPLTFIFVAPDRAAPPPVDECELAVVDPVTGRSDCGLDSDRDGVLDGLDECPATPAGSTVDARGCTLDLGSDADNDGVPNDADRCPDTPAGAQVDAIGCVIAQTMVLRGVNFENDSAVLADESRDILDGVAESLKSQPNVRVEIGGHTDSIGNDTYNDSLSQQRAESVRQYLISRGVEAGRMEAMGYGEFKPIASNETAEGRAENRRVEFKLIVE</sequence>
<evidence type="ECO:0000256" key="5">
    <source>
        <dbReference type="ARBA" id="ARBA00022729"/>
    </source>
</evidence>
<dbReference type="Pfam" id="PF00691">
    <property type="entry name" value="OmpA"/>
    <property type="match status" value="1"/>
</dbReference>
<feature type="signal peptide" evidence="11">
    <location>
        <begin position="1"/>
        <end position="20"/>
    </location>
</feature>
<dbReference type="PANTHER" id="PTHR30329:SF21">
    <property type="entry name" value="LIPOPROTEIN YIAD-RELATED"/>
    <property type="match status" value="1"/>
</dbReference>
<dbReference type="PROSITE" id="PS01068">
    <property type="entry name" value="OMPA_1"/>
    <property type="match status" value="1"/>
</dbReference>
<dbReference type="InterPro" id="IPR011250">
    <property type="entry name" value="OMP/PagP_B-barrel"/>
</dbReference>
<gene>
    <name evidence="13" type="ORF">C8D93_104297</name>
</gene>
<comment type="subcellular location">
    <subcellularLocation>
        <location evidence="1">Cell outer membrane</location>
        <topology evidence="1">Multi-pass membrane protein</topology>
    </subcellularLocation>
</comment>
<evidence type="ECO:0000256" key="2">
    <source>
        <dbReference type="ARBA" id="ARBA00022448"/>
    </source>
</evidence>
<reference evidence="13 14" key="1">
    <citation type="submission" date="2018-04" db="EMBL/GenBank/DDBJ databases">
        <title>Genomic Encyclopedia of Type Strains, Phase IV (KMG-IV): sequencing the most valuable type-strain genomes for metagenomic binning, comparative biology and taxonomic classification.</title>
        <authorList>
            <person name="Goeker M."/>
        </authorList>
    </citation>
    <scope>NUCLEOTIDE SEQUENCE [LARGE SCALE GENOMIC DNA]</scope>
    <source>
        <strain evidence="13 14">DSM 104150</strain>
    </source>
</reference>
<evidence type="ECO:0000256" key="3">
    <source>
        <dbReference type="ARBA" id="ARBA00022452"/>
    </source>
</evidence>
<keyword evidence="5 11" id="KW-0732">Signal</keyword>
<keyword evidence="6" id="KW-0406">Ion transport</keyword>
<dbReference type="InterPro" id="IPR006690">
    <property type="entry name" value="OMPA-like_CS"/>
</dbReference>
<protein>
    <submittedName>
        <fullName evidence="13">Outer membrane protein OmpA-like peptidoglycan-associated protein</fullName>
    </submittedName>
</protein>
<evidence type="ECO:0000256" key="8">
    <source>
        <dbReference type="ARBA" id="ARBA00023136"/>
    </source>
</evidence>
<keyword evidence="3" id="KW-1134">Transmembrane beta strand</keyword>
<dbReference type="Gene3D" id="3.30.1330.60">
    <property type="entry name" value="OmpA-like domain"/>
    <property type="match status" value="1"/>
</dbReference>
<evidence type="ECO:0000313" key="14">
    <source>
        <dbReference type="Proteomes" id="UP000248330"/>
    </source>
</evidence>
<evidence type="ECO:0000256" key="1">
    <source>
        <dbReference type="ARBA" id="ARBA00004571"/>
    </source>
</evidence>
<evidence type="ECO:0000259" key="12">
    <source>
        <dbReference type="PROSITE" id="PS51123"/>
    </source>
</evidence>
<dbReference type="InterPro" id="IPR006665">
    <property type="entry name" value="OmpA-like"/>
</dbReference>
<dbReference type="SUPFAM" id="SSF103088">
    <property type="entry name" value="OmpA-like"/>
    <property type="match status" value="1"/>
</dbReference>
<dbReference type="InterPro" id="IPR006664">
    <property type="entry name" value="OMP_bac"/>
</dbReference>
<evidence type="ECO:0000313" key="13">
    <source>
        <dbReference type="EMBL" id="PXV68597.1"/>
    </source>
</evidence>
<dbReference type="InterPro" id="IPR003367">
    <property type="entry name" value="Thrombospondin_3-like_rpt"/>
</dbReference>